<organism evidence="1 2">
    <name type="scientific">Colletotrichum tanaceti</name>
    <dbReference type="NCBI Taxonomy" id="1306861"/>
    <lineage>
        <taxon>Eukaryota</taxon>
        <taxon>Fungi</taxon>
        <taxon>Dikarya</taxon>
        <taxon>Ascomycota</taxon>
        <taxon>Pezizomycotina</taxon>
        <taxon>Sordariomycetes</taxon>
        <taxon>Hypocreomycetidae</taxon>
        <taxon>Glomerellales</taxon>
        <taxon>Glomerellaceae</taxon>
        <taxon>Colletotrichum</taxon>
        <taxon>Colletotrichum destructivum species complex</taxon>
    </lineage>
</organism>
<evidence type="ECO:0000313" key="2">
    <source>
        <dbReference type="Proteomes" id="UP000310108"/>
    </source>
</evidence>
<dbReference type="EMBL" id="PJEX01000107">
    <property type="protein sequence ID" value="TKW55213.1"/>
    <property type="molecule type" value="Genomic_DNA"/>
</dbReference>
<protein>
    <submittedName>
        <fullName evidence="1">Uncharacterized protein</fullName>
    </submittedName>
</protein>
<gene>
    <name evidence="1" type="ORF">CTA1_9424</name>
</gene>
<evidence type="ECO:0000313" key="1">
    <source>
        <dbReference type="EMBL" id="TKW55213.1"/>
    </source>
</evidence>
<name>A0A4U6XI63_9PEZI</name>
<keyword evidence="2" id="KW-1185">Reference proteome</keyword>
<comment type="caution">
    <text evidence="1">The sequence shown here is derived from an EMBL/GenBank/DDBJ whole genome shotgun (WGS) entry which is preliminary data.</text>
</comment>
<dbReference type="AlphaFoldDB" id="A0A4U6XI63"/>
<dbReference type="Proteomes" id="UP000310108">
    <property type="component" value="Unassembled WGS sequence"/>
</dbReference>
<reference evidence="1 2" key="1">
    <citation type="journal article" date="2019" name="PLoS ONE">
        <title>Comparative genome analysis indicates high evolutionary potential of pathogenicity genes in Colletotrichum tanaceti.</title>
        <authorList>
            <person name="Lelwala R.V."/>
            <person name="Korhonen P.K."/>
            <person name="Young N.D."/>
            <person name="Scott J.B."/>
            <person name="Ades P.A."/>
            <person name="Gasser R.B."/>
            <person name="Taylor P.W.J."/>
        </authorList>
    </citation>
    <scope>NUCLEOTIDE SEQUENCE [LARGE SCALE GENOMIC DNA]</scope>
    <source>
        <strain evidence="1">BRIP57314</strain>
    </source>
</reference>
<sequence>MCDDMKPTGGPELAKYLKTSSEAYNLILNSIDDDILLALSAHGLIQERGTPRHLFEAASSLFTRNPKLVARTITRLTEAKVSHFASMEVLLAYFYLGRICLEEDSTSQTISLLLLNVIEDPHPEVYRTHLSRHTLVWEDLVSDLRAVDRQEGWDSLVRLFGP</sequence>
<accession>A0A4U6XI63</accession>
<proteinExistence type="predicted"/>